<accession>A0ABP5U5D1</accession>
<dbReference type="PANTHER" id="PTHR39173">
    <property type="entry name" value="ACETYLTRANSFERASE"/>
    <property type="match status" value="1"/>
</dbReference>
<name>A0ABP5U5D1_9ACTN</name>
<dbReference type="RefSeq" id="WP_344616966.1">
    <property type="nucleotide sequence ID" value="NZ_BAAARV010000069.1"/>
</dbReference>
<dbReference type="InterPro" id="IPR000182">
    <property type="entry name" value="GNAT_dom"/>
</dbReference>
<proteinExistence type="predicted"/>
<comment type="caution">
    <text evidence="2">The sequence shown here is derived from an EMBL/GenBank/DDBJ whole genome shotgun (WGS) entry which is preliminary data.</text>
</comment>
<protein>
    <submittedName>
        <fullName evidence="2">GNAT family N-acetyltransferase</fullName>
    </submittedName>
</protein>
<keyword evidence="3" id="KW-1185">Reference proteome</keyword>
<dbReference type="PANTHER" id="PTHR39173:SF1">
    <property type="entry name" value="ACETYLTRANSFERASE"/>
    <property type="match status" value="1"/>
</dbReference>
<dbReference type="InterPro" id="IPR016181">
    <property type="entry name" value="Acyl_CoA_acyltransferase"/>
</dbReference>
<evidence type="ECO:0000313" key="2">
    <source>
        <dbReference type="EMBL" id="GAA2370111.1"/>
    </source>
</evidence>
<dbReference type="EMBL" id="BAAARV010000069">
    <property type="protein sequence ID" value="GAA2370111.1"/>
    <property type="molecule type" value="Genomic_DNA"/>
</dbReference>
<organism evidence="2 3">
    <name type="scientific">Dactylosporangium salmoneum</name>
    <dbReference type="NCBI Taxonomy" id="53361"/>
    <lineage>
        <taxon>Bacteria</taxon>
        <taxon>Bacillati</taxon>
        <taxon>Actinomycetota</taxon>
        <taxon>Actinomycetes</taxon>
        <taxon>Micromonosporales</taxon>
        <taxon>Micromonosporaceae</taxon>
        <taxon>Dactylosporangium</taxon>
    </lineage>
</organism>
<evidence type="ECO:0000313" key="3">
    <source>
        <dbReference type="Proteomes" id="UP001501444"/>
    </source>
</evidence>
<sequence>MPELIAPTVRLHEAWLEARDDWGRDAQQHGSGLGDGDEVDTPEGFAAWVARLGAQPAHVQAHPDDRVPATYWWIAESSTVLGAISLRHFLNAKLLDGGGHVGYGIRPSARRRGLATWALREVLTAATAMGIPRALLTCDDTNLASAAVIERCGGRLEDVRDTWLGHTRRYWIDLPPGA</sequence>
<dbReference type="CDD" id="cd04301">
    <property type="entry name" value="NAT_SF"/>
    <property type="match status" value="1"/>
</dbReference>
<dbReference type="PROSITE" id="PS51186">
    <property type="entry name" value="GNAT"/>
    <property type="match status" value="1"/>
</dbReference>
<dbReference type="Pfam" id="PF13302">
    <property type="entry name" value="Acetyltransf_3"/>
    <property type="match status" value="1"/>
</dbReference>
<evidence type="ECO:0000259" key="1">
    <source>
        <dbReference type="PROSITE" id="PS51186"/>
    </source>
</evidence>
<dbReference type="Gene3D" id="3.40.630.30">
    <property type="match status" value="1"/>
</dbReference>
<reference evidence="3" key="1">
    <citation type="journal article" date="2019" name="Int. J. Syst. Evol. Microbiol.">
        <title>The Global Catalogue of Microorganisms (GCM) 10K type strain sequencing project: providing services to taxonomists for standard genome sequencing and annotation.</title>
        <authorList>
            <consortium name="The Broad Institute Genomics Platform"/>
            <consortium name="The Broad Institute Genome Sequencing Center for Infectious Disease"/>
            <person name="Wu L."/>
            <person name="Ma J."/>
        </authorList>
    </citation>
    <scope>NUCLEOTIDE SEQUENCE [LARGE SCALE GENOMIC DNA]</scope>
    <source>
        <strain evidence="3">JCM 3272</strain>
    </source>
</reference>
<gene>
    <name evidence="2" type="ORF">GCM10010170_071020</name>
</gene>
<dbReference type="Proteomes" id="UP001501444">
    <property type="component" value="Unassembled WGS sequence"/>
</dbReference>
<dbReference type="SUPFAM" id="SSF55729">
    <property type="entry name" value="Acyl-CoA N-acyltransferases (Nat)"/>
    <property type="match status" value="1"/>
</dbReference>
<feature type="domain" description="N-acetyltransferase" evidence="1">
    <location>
        <begin position="31"/>
        <end position="175"/>
    </location>
</feature>